<name>A0A2P5DB87_PARAD</name>
<evidence type="ECO:0000313" key="1">
    <source>
        <dbReference type="EMBL" id="PON70547.1"/>
    </source>
</evidence>
<organism evidence="1 2">
    <name type="scientific">Parasponia andersonii</name>
    <name type="common">Sponia andersonii</name>
    <dbReference type="NCBI Taxonomy" id="3476"/>
    <lineage>
        <taxon>Eukaryota</taxon>
        <taxon>Viridiplantae</taxon>
        <taxon>Streptophyta</taxon>
        <taxon>Embryophyta</taxon>
        <taxon>Tracheophyta</taxon>
        <taxon>Spermatophyta</taxon>
        <taxon>Magnoliopsida</taxon>
        <taxon>eudicotyledons</taxon>
        <taxon>Gunneridae</taxon>
        <taxon>Pentapetalae</taxon>
        <taxon>rosids</taxon>
        <taxon>fabids</taxon>
        <taxon>Rosales</taxon>
        <taxon>Cannabaceae</taxon>
        <taxon>Parasponia</taxon>
    </lineage>
</organism>
<protein>
    <submittedName>
        <fullName evidence="1">Uncharacterized protein</fullName>
    </submittedName>
</protein>
<accession>A0A2P5DB87</accession>
<dbReference type="Proteomes" id="UP000237105">
    <property type="component" value="Unassembled WGS sequence"/>
</dbReference>
<keyword evidence="2" id="KW-1185">Reference proteome</keyword>
<dbReference type="EMBL" id="JXTB01000049">
    <property type="protein sequence ID" value="PON70547.1"/>
    <property type="molecule type" value="Genomic_DNA"/>
</dbReference>
<gene>
    <name evidence="1" type="ORF">PanWU01x14_079210</name>
</gene>
<dbReference type="AlphaFoldDB" id="A0A2P5DB87"/>
<comment type="caution">
    <text evidence="1">The sequence shown here is derived from an EMBL/GenBank/DDBJ whole genome shotgun (WGS) entry which is preliminary data.</text>
</comment>
<dbReference type="OrthoDB" id="10420064at2759"/>
<proteinExistence type="predicted"/>
<sequence>MNSESAAFGSETGAAGFGVVIRNASEVGRRTFAFPRITLSFKDVVRIQGGYFSNFEQVAPIRKSRSSFCRLLPKAQNPNRNPK</sequence>
<reference evidence="2" key="1">
    <citation type="submission" date="2016-06" db="EMBL/GenBank/DDBJ databases">
        <title>Parallel loss of symbiosis genes in relatives of nitrogen-fixing non-legume Parasponia.</title>
        <authorList>
            <person name="Van Velzen R."/>
            <person name="Holmer R."/>
            <person name="Bu F."/>
            <person name="Rutten L."/>
            <person name="Van Zeijl A."/>
            <person name="Liu W."/>
            <person name="Santuari L."/>
            <person name="Cao Q."/>
            <person name="Sharma T."/>
            <person name="Shen D."/>
            <person name="Roswanjaya Y."/>
            <person name="Wardhani T."/>
            <person name="Kalhor M.S."/>
            <person name="Jansen J."/>
            <person name="Van den Hoogen J."/>
            <person name="Gungor B."/>
            <person name="Hartog M."/>
            <person name="Hontelez J."/>
            <person name="Verver J."/>
            <person name="Yang W.-C."/>
            <person name="Schijlen E."/>
            <person name="Repin R."/>
            <person name="Schilthuizen M."/>
            <person name="Schranz E."/>
            <person name="Heidstra R."/>
            <person name="Miyata K."/>
            <person name="Fedorova E."/>
            <person name="Kohlen W."/>
            <person name="Bisseling T."/>
            <person name="Smit S."/>
            <person name="Geurts R."/>
        </authorList>
    </citation>
    <scope>NUCLEOTIDE SEQUENCE [LARGE SCALE GENOMIC DNA]</scope>
    <source>
        <strain evidence="2">cv. WU1-14</strain>
    </source>
</reference>
<evidence type="ECO:0000313" key="2">
    <source>
        <dbReference type="Proteomes" id="UP000237105"/>
    </source>
</evidence>